<dbReference type="OrthoDB" id="426136at2759"/>
<dbReference type="Pfam" id="PF09366">
    <property type="entry name" value="DUF1997"/>
    <property type="match status" value="1"/>
</dbReference>
<sequence length="275" mass="29909">MRLNYQQRQWCRRTNGGRQLSRVVCTATPRLASIPRRAKTKEELRDPAHIGASGSATSRFQILPGYESLQSYMLLPVEQYFVLDPKQIAHLGGNRFVLTVPRINLFNLWLEAVVEVSVTAHPASYGGSSPRVVLQAENCRISGSEAVESLRLDQRFALRFTTELTWSTGPADATPAAGSGAAAAAAGQGPASVAEAAQAGEIRASSQLDVWSEVVPPFHLLPREVLVGSCNGVLRGLVGSLLPVFVRMLAQDYQRWAVDPAYREERAARSKGRAA</sequence>
<protein>
    <submittedName>
        <fullName evidence="1">Uncharacterized protein</fullName>
    </submittedName>
</protein>
<organism evidence="1 2">
    <name type="scientific">Gonium pectorale</name>
    <name type="common">Green alga</name>
    <dbReference type="NCBI Taxonomy" id="33097"/>
    <lineage>
        <taxon>Eukaryota</taxon>
        <taxon>Viridiplantae</taxon>
        <taxon>Chlorophyta</taxon>
        <taxon>core chlorophytes</taxon>
        <taxon>Chlorophyceae</taxon>
        <taxon>CS clade</taxon>
        <taxon>Chlamydomonadales</taxon>
        <taxon>Volvocaceae</taxon>
        <taxon>Gonium</taxon>
    </lineage>
</organism>
<dbReference type="PANTHER" id="PTHR34131">
    <property type="entry name" value="(RAP ANNOTATION RELEASE2) GALACTOSE-BINDING LIKE DOMAIN CONTAINING PROTEIN"/>
    <property type="match status" value="1"/>
</dbReference>
<comment type="caution">
    <text evidence="1">The sequence shown here is derived from an EMBL/GenBank/DDBJ whole genome shotgun (WGS) entry which is preliminary data.</text>
</comment>
<evidence type="ECO:0000313" key="2">
    <source>
        <dbReference type="Proteomes" id="UP000075714"/>
    </source>
</evidence>
<evidence type="ECO:0000313" key="1">
    <source>
        <dbReference type="EMBL" id="KXZ55593.1"/>
    </source>
</evidence>
<dbReference type="InterPro" id="IPR018971">
    <property type="entry name" value="DUF1997"/>
</dbReference>
<gene>
    <name evidence="1" type="ORF">GPECTOR_2g1143</name>
</gene>
<dbReference type="EMBL" id="LSYV01000003">
    <property type="protein sequence ID" value="KXZ55593.1"/>
    <property type="molecule type" value="Genomic_DNA"/>
</dbReference>
<reference evidence="2" key="1">
    <citation type="journal article" date="2016" name="Nat. Commun.">
        <title>The Gonium pectorale genome demonstrates co-option of cell cycle regulation during the evolution of multicellularity.</title>
        <authorList>
            <person name="Hanschen E.R."/>
            <person name="Marriage T.N."/>
            <person name="Ferris P.J."/>
            <person name="Hamaji T."/>
            <person name="Toyoda A."/>
            <person name="Fujiyama A."/>
            <person name="Neme R."/>
            <person name="Noguchi H."/>
            <person name="Minakuchi Y."/>
            <person name="Suzuki M."/>
            <person name="Kawai-Toyooka H."/>
            <person name="Smith D.R."/>
            <person name="Sparks H."/>
            <person name="Anderson J."/>
            <person name="Bakaric R."/>
            <person name="Luria V."/>
            <person name="Karger A."/>
            <person name="Kirschner M.W."/>
            <person name="Durand P.M."/>
            <person name="Michod R.E."/>
            <person name="Nozaki H."/>
            <person name="Olson B.J."/>
        </authorList>
    </citation>
    <scope>NUCLEOTIDE SEQUENCE [LARGE SCALE GENOMIC DNA]</scope>
    <source>
        <strain evidence="2">NIES-2863</strain>
    </source>
</reference>
<name>A0A150H0R3_GONPE</name>
<dbReference type="AlphaFoldDB" id="A0A150H0R3"/>
<accession>A0A150H0R3</accession>
<proteinExistence type="predicted"/>
<dbReference type="PANTHER" id="PTHR34131:SF3">
    <property type="entry name" value="(RAP ANNOTATION RELEASE2) GALACTOSE-BINDING LIKE DOMAIN CONTAINING PROTEIN"/>
    <property type="match status" value="1"/>
</dbReference>
<keyword evidence="2" id="KW-1185">Reference proteome</keyword>
<dbReference type="Proteomes" id="UP000075714">
    <property type="component" value="Unassembled WGS sequence"/>
</dbReference>